<feature type="compositionally biased region" description="Basic and acidic residues" evidence="1">
    <location>
        <begin position="11"/>
        <end position="37"/>
    </location>
</feature>
<accession>A0A0K1Q7E9</accession>
<evidence type="ECO:0000256" key="1">
    <source>
        <dbReference type="SAM" id="MobiDB-lite"/>
    </source>
</evidence>
<proteinExistence type="predicted"/>
<name>A0A0K1Q7E9_9BACT</name>
<sequence length="37" mass="3996">MSKRSVVPVGFDEKTLEQGVRTRDGVSGRRDGLPPPA</sequence>
<evidence type="ECO:0000313" key="2">
    <source>
        <dbReference type="EMBL" id="AKV01320.1"/>
    </source>
</evidence>
<dbReference type="KEGG" id="llu:AKJ09_07983"/>
<dbReference type="Proteomes" id="UP000064967">
    <property type="component" value="Chromosome"/>
</dbReference>
<evidence type="ECO:0000313" key="3">
    <source>
        <dbReference type="Proteomes" id="UP000064967"/>
    </source>
</evidence>
<organism evidence="2 3">
    <name type="scientific">Labilithrix luteola</name>
    <dbReference type="NCBI Taxonomy" id="1391654"/>
    <lineage>
        <taxon>Bacteria</taxon>
        <taxon>Pseudomonadati</taxon>
        <taxon>Myxococcota</taxon>
        <taxon>Polyangia</taxon>
        <taxon>Polyangiales</taxon>
        <taxon>Labilitrichaceae</taxon>
        <taxon>Labilithrix</taxon>
    </lineage>
</organism>
<feature type="region of interest" description="Disordered" evidence="1">
    <location>
        <begin position="1"/>
        <end position="37"/>
    </location>
</feature>
<reference evidence="2 3" key="1">
    <citation type="submission" date="2015-08" db="EMBL/GenBank/DDBJ databases">
        <authorList>
            <person name="Babu N.S."/>
            <person name="Beckwith C.J."/>
            <person name="Beseler K.G."/>
            <person name="Brison A."/>
            <person name="Carone J.V."/>
            <person name="Caskin T.P."/>
            <person name="Diamond M."/>
            <person name="Durham M.E."/>
            <person name="Foxe J.M."/>
            <person name="Go M."/>
            <person name="Henderson B.A."/>
            <person name="Jones I.B."/>
            <person name="McGettigan J.A."/>
            <person name="Micheletti S.J."/>
            <person name="Nasrallah M.E."/>
            <person name="Ortiz D."/>
            <person name="Piller C.R."/>
            <person name="Privatt S.R."/>
            <person name="Schneider S.L."/>
            <person name="Sharp S."/>
            <person name="Smith T.C."/>
            <person name="Stanton J.D."/>
            <person name="Ullery H.E."/>
            <person name="Wilson R.J."/>
            <person name="Serrano M.G."/>
            <person name="Buck G."/>
            <person name="Lee V."/>
            <person name="Wang Y."/>
            <person name="Carvalho R."/>
            <person name="Voegtly L."/>
            <person name="Shi R."/>
            <person name="Duckworth R."/>
            <person name="Johnson A."/>
            <person name="Loviza R."/>
            <person name="Walstead R."/>
            <person name="Shah Z."/>
            <person name="Kiflezghi M."/>
            <person name="Wade K."/>
            <person name="Ball S.L."/>
            <person name="Bradley K.W."/>
            <person name="Asai D.J."/>
            <person name="Bowman C.A."/>
            <person name="Russell D.A."/>
            <person name="Pope W.H."/>
            <person name="Jacobs-Sera D."/>
            <person name="Hendrix R.W."/>
            <person name="Hatfull G.F."/>
        </authorList>
    </citation>
    <scope>NUCLEOTIDE SEQUENCE [LARGE SCALE GENOMIC DNA]</scope>
    <source>
        <strain evidence="2 3">DSM 27648</strain>
    </source>
</reference>
<dbReference type="AlphaFoldDB" id="A0A0K1Q7E9"/>
<keyword evidence="3" id="KW-1185">Reference proteome</keyword>
<dbReference type="EMBL" id="CP012333">
    <property type="protein sequence ID" value="AKV01320.1"/>
    <property type="molecule type" value="Genomic_DNA"/>
</dbReference>
<gene>
    <name evidence="2" type="ORF">AKJ09_07983</name>
</gene>
<protein>
    <submittedName>
        <fullName evidence="2">Uncharacterized protein</fullName>
    </submittedName>
</protein>